<dbReference type="AlphaFoldDB" id="A0A699HD32"/>
<dbReference type="EMBL" id="BKCJ010137792">
    <property type="protein sequence ID" value="GEX90209.1"/>
    <property type="molecule type" value="Genomic_DNA"/>
</dbReference>
<name>A0A699HD32_TANCI</name>
<protein>
    <submittedName>
        <fullName evidence="1">RNA-directed DNA polymerase, eukaryota, reverse transcriptase zinc-binding domain protein</fullName>
    </submittedName>
</protein>
<organism evidence="1">
    <name type="scientific">Tanacetum cinerariifolium</name>
    <name type="common">Dalmatian daisy</name>
    <name type="synonym">Chrysanthemum cinerariifolium</name>
    <dbReference type="NCBI Taxonomy" id="118510"/>
    <lineage>
        <taxon>Eukaryota</taxon>
        <taxon>Viridiplantae</taxon>
        <taxon>Streptophyta</taxon>
        <taxon>Embryophyta</taxon>
        <taxon>Tracheophyta</taxon>
        <taxon>Spermatophyta</taxon>
        <taxon>Magnoliopsida</taxon>
        <taxon>eudicotyledons</taxon>
        <taxon>Gunneridae</taxon>
        <taxon>Pentapetalae</taxon>
        <taxon>asterids</taxon>
        <taxon>campanulids</taxon>
        <taxon>Asterales</taxon>
        <taxon>Asteraceae</taxon>
        <taxon>Asteroideae</taxon>
        <taxon>Anthemideae</taxon>
        <taxon>Anthemidinae</taxon>
        <taxon>Tanacetum</taxon>
    </lineage>
</organism>
<reference evidence="1" key="1">
    <citation type="journal article" date="2019" name="Sci. Rep.">
        <title>Draft genome of Tanacetum cinerariifolium, the natural source of mosquito coil.</title>
        <authorList>
            <person name="Yamashiro T."/>
            <person name="Shiraishi A."/>
            <person name="Satake H."/>
            <person name="Nakayama K."/>
        </authorList>
    </citation>
    <scope>NUCLEOTIDE SEQUENCE</scope>
</reference>
<evidence type="ECO:0000313" key="1">
    <source>
        <dbReference type="EMBL" id="GEX90209.1"/>
    </source>
</evidence>
<dbReference type="GO" id="GO:0003964">
    <property type="term" value="F:RNA-directed DNA polymerase activity"/>
    <property type="evidence" value="ECO:0007669"/>
    <property type="project" value="UniProtKB-KW"/>
</dbReference>
<accession>A0A699HD32</accession>
<keyword evidence="1" id="KW-0695">RNA-directed DNA polymerase</keyword>
<keyword evidence="1" id="KW-0808">Transferase</keyword>
<gene>
    <name evidence="1" type="ORF">Tci_362184</name>
</gene>
<dbReference type="PANTHER" id="PTHR33116:SF78">
    <property type="entry name" value="OS12G0587133 PROTEIN"/>
    <property type="match status" value="1"/>
</dbReference>
<proteinExistence type="predicted"/>
<dbReference type="PANTHER" id="PTHR33116">
    <property type="entry name" value="REVERSE TRANSCRIPTASE ZINC-BINDING DOMAIN-CONTAINING PROTEIN-RELATED-RELATED"/>
    <property type="match status" value="1"/>
</dbReference>
<comment type="caution">
    <text evidence="1">The sequence shown here is derived from an EMBL/GenBank/DDBJ whole genome shotgun (WGS) entry which is preliminary data.</text>
</comment>
<keyword evidence="1" id="KW-0548">Nucleotidyltransferase</keyword>
<sequence>MTKGCSVCLIKYIVNIDDFKTSLPEGLSIRYIVWSLVTGEREEDSFLVMNLSGKVVQYKLISKTKGVVASITTEIPSLPITELHGQNRGSVLVNESPTKEFQFHKGLKQGDSLSDFLFILVMESLHVLFQRVADAGQWSQCNIDTIIRVLDVFYRASGLMINMNKSNLMGIFVDSNKVKHATAKIGCLVLKTPFNNLGSRVGDLMSRIQSWHDVTEGMHTRLSKWKLKTLSIGGRLTLLKFVLVAIPIYHMSIFKVPMKVLQNMESIHARFFNGVDVNSKKPSWVRWKSVLAAKDVGGLGVSSLFALNRALMFKWVWRFFS</sequence>